<comment type="function">
    <text evidence="5">Component of the elongator complex which is required for multiple tRNA modifications, including mcm5U (5-methoxycarbonylmethyl uridine), mcm5s2U (5-methoxycarbonylmethyl-2-thiouridine), and ncm5U (5-carbamoylmethyl uridine). The elongator complex catalyzes formation of carboxymethyluridine in the wobble base at position 34 in tRNAs.</text>
</comment>
<dbReference type="Pfam" id="PF23797">
    <property type="entry name" value="Beta-prop_ELP1_2nd"/>
    <property type="match status" value="1"/>
</dbReference>
<evidence type="ECO:0000256" key="1">
    <source>
        <dbReference type="ARBA" id="ARBA00005043"/>
    </source>
</evidence>
<sequence>MRNVVLGQACCSDASTADCLKGCEIFVVDNVSNVIYFVNQDNVVILDSELMLKDVVQWNDQFDSSPVKADLLQDSNELCIILRNGQVITMDIESHAICSACFLGEECSAASWSPDQVILTVVEGDRVVFYDRCFGISGEWNTASCEAGKDSLVSVGWGAAETQFQGSAGKAAREKVVEVNRTALPNDTHKPYIRWRADGQYVVVSFYEEQSGERRVAVFNRDGELMARLKNVEPLEEVIAVRPAGNYIATTKQAEDGNRAMVFYERNGEKRHEAVIPCKVDKSQMIDLQWDIDSSCLCVHLRTEHADELEIWTVSNYDWKRQWTARFPQRVISWQWHAEKGRHMCVLFDDGYFAQMVFALMPIVAGTESMVIATDELRFTNFNKFPIPPPLCEFSLPHNGGVHAVSYDGSRLAILDADCTVRTYFKNAGSDGFTLKATIEVKDLKSRRFIHHLVWKGEHLLAIAHNEGDEVLQIDMEKQSTEIVYKSPVRLTWIGVRPSSNAVVLANVEGLFGELVERDEIRTLFRVPLSELYDVKFNGEQVLVLTSEHELFVDGHGLANSVTSYLISDDVCIYITLHHKLHLISLATRQQLGKERAVELGSQLIACAMDTGVIMQMPRGNLETVHPRPFVIRVIKQLLDDGKFVEALKQMKKHRIDMNFIVDYKPEMFIANISKLVTLAKDVELVCILVAALSNERSMWCDGEVLSNKVNRVTELLAEEVLNLPDDRRLDMFVVLLSALLKSSPQQVERALRCIKKETDKMAIDKRDMYTRKWIHHVRFFVDEARLFNAALATYDLNLTLQVAEVSNRDPKEYVPILNEFRKVEPEDYRKYRIDLYRSNWESALKHLSYLDDKWDEVVKLIREKNLYSTALILFRESPKYKDLCSLYAAVLESKAQWDEAALLYEKAGEHEKVLRCLEMTGNIDQFISRAHRLGISEELIEKSLNKIALKLKAAGRWSEAAKALRMTKSSPEQLIEAYSKAGEWMNTVEAAKSSGDMSSVKSLLVDRAHTILKETATRSEQFQNYAKRLEVVRGIKKDRITNLKDGIETGADLEASDLFSETGSTYSMASRRTGKTGVSRASTTASVRKRKQIDRKKQSLKEGGEYEDSALLIALASHYKWLDEITAELMQLLPALVHTDEIALASSTQHAIDQFFNDLAASRFRIWPNKLHPWDLPGPIYALYNINDVFTFPADGGMPEVITIEPEMVAPTLDTNRKWKMQILS</sequence>
<evidence type="ECO:0000259" key="10">
    <source>
        <dbReference type="Pfam" id="PF23936"/>
    </source>
</evidence>
<evidence type="ECO:0000313" key="12">
    <source>
        <dbReference type="WBParaSite" id="HCON_00028025-00001"/>
    </source>
</evidence>
<keyword evidence="11" id="KW-1185">Reference proteome</keyword>
<dbReference type="Gene3D" id="1.25.40.470">
    <property type="match status" value="1"/>
</dbReference>
<dbReference type="InterPro" id="IPR006849">
    <property type="entry name" value="Elp1"/>
</dbReference>
<feature type="domain" description="ELP1 three-helical bundle" evidence="10">
    <location>
        <begin position="1000"/>
        <end position="1161"/>
    </location>
</feature>
<keyword evidence="5" id="KW-0539">Nucleus</keyword>
<protein>
    <recommendedName>
        <fullName evidence="5">Elongator complex protein 1</fullName>
    </recommendedName>
</protein>
<name>A0A7I4XYJ4_HAECO</name>
<dbReference type="SUPFAM" id="SSF50978">
    <property type="entry name" value="WD40 repeat-like"/>
    <property type="match status" value="1"/>
</dbReference>
<reference evidence="12" key="1">
    <citation type="submission" date="2020-12" db="UniProtKB">
        <authorList>
            <consortium name="WormBaseParasite"/>
        </authorList>
    </citation>
    <scope>IDENTIFICATION</scope>
    <source>
        <strain evidence="12">MHco3</strain>
    </source>
</reference>
<dbReference type="SUPFAM" id="SSF69322">
    <property type="entry name" value="Tricorn protease domain 2"/>
    <property type="match status" value="1"/>
</dbReference>
<evidence type="ECO:0000259" key="7">
    <source>
        <dbReference type="Pfam" id="PF04762"/>
    </source>
</evidence>
<dbReference type="OMA" id="WRESLYC"/>
<dbReference type="InterPro" id="IPR056169">
    <property type="entry name" value="HB_ELP1"/>
</dbReference>
<dbReference type="Pfam" id="PF23925">
    <property type="entry name" value="A-sol_ELP1"/>
    <property type="match status" value="1"/>
</dbReference>
<dbReference type="GO" id="GO:0005829">
    <property type="term" value="C:cytosol"/>
    <property type="evidence" value="ECO:0007669"/>
    <property type="project" value="TreeGrafter"/>
</dbReference>
<dbReference type="Pfam" id="PF04762">
    <property type="entry name" value="Beta-prop_ELP1_1st"/>
    <property type="match status" value="1"/>
</dbReference>
<dbReference type="UniPathway" id="UPA00988"/>
<feature type="domain" description="ELP1 alpha-solenoid" evidence="9">
    <location>
        <begin position="628"/>
        <end position="820"/>
    </location>
</feature>
<dbReference type="InterPro" id="IPR036322">
    <property type="entry name" value="WD40_repeat_dom_sf"/>
</dbReference>
<dbReference type="GO" id="GO:0002926">
    <property type="term" value="P:tRNA wobble base 5-methoxycarbonylmethyl-2-thiouridinylation"/>
    <property type="evidence" value="ECO:0007669"/>
    <property type="project" value="TreeGrafter"/>
</dbReference>
<dbReference type="PANTHER" id="PTHR12747:SF0">
    <property type="entry name" value="ELONGATOR COMPLEX PROTEIN 1"/>
    <property type="match status" value="1"/>
</dbReference>
<evidence type="ECO:0000256" key="3">
    <source>
        <dbReference type="ARBA" id="ARBA00022490"/>
    </source>
</evidence>
<dbReference type="GO" id="GO:0005634">
    <property type="term" value="C:nucleus"/>
    <property type="evidence" value="ECO:0007669"/>
    <property type="project" value="UniProtKB-SubCell"/>
</dbReference>
<comment type="similarity">
    <text evidence="2 5">Belongs to the ELP1/IKA1 family.</text>
</comment>
<proteinExistence type="inferred from homology"/>
<dbReference type="GO" id="GO:0000049">
    <property type="term" value="F:tRNA binding"/>
    <property type="evidence" value="ECO:0007669"/>
    <property type="project" value="TreeGrafter"/>
</dbReference>
<keyword evidence="4" id="KW-0819">tRNA processing</keyword>
<dbReference type="AlphaFoldDB" id="A0A7I4XYJ4"/>
<feature type="region of interest" description="Disordered" evidence="6">
    <location>
        <begin position="1073"/>
        <end position="1101"/>
    </location>
</feature>
<evidence type="ECO:0000313" key="11">
    <source>
        <dbReference type="Proteomes" id="UP000025227"/>
    </source>
</evidence>
<comment type="pathway">
    <text evidence="1">tRNA modification; 5-methoxycarbonylmethyl-2-thiouridine-tRNA biosynthesis.</text>
</comment>
<evidence type="ECO:0000256" key="5">
    <source>
        <dbReference type="PIRNR" id="PIRNR017233"/>
    </source>
</evidence>
<feature type="domain" description="ELP1 first N-terminal beta-propeller" evidence="7">
    <location>
        <begin position="22"/>
        <end position="338"/>
    </location>
</feature>
<dbReference type="InterPro" id="IPR056167">
    <property type="entry name" value="A-sol_ELP1"/>
</dbReference>
<organism evidence="11 12">
    <name type="scientific">Haemonchus contortus</name>
    <name type="common">Barber pole worm</name>
    <dbReference type="NCBI Taxonomy" id="6289"/>
    <lineage>
        <taxon>Eukaryota</taxon>
        <taxon>Metazoa</taxon>
        <taxon>Ecdysozoa</taxon>
        <taxon>Nematoda</taxon>
        <taxon>Chromadorea</taxon>
        <taxon>Rhabditida</taxon>
        <taxon>Rhabditina</taxon>
        <taxon>Rhabditomorpha</taxon>
        <taxon>Strongyloidea</taxon>
        <taxon>Trichostrongylidae</taxon>
        <taxon>Haemonchus</taxon>
    </lineage>
</organism>
<dbReference type="Proteomes" id="UP000025227">
    <property type="component" value="Unplaced"/>
</dbReference>
<dbReference type="OrthoDB" id="40048at2759"/>
<evidence type="ECO:0000256" key="4">
    <source>
        <dbReference type="ARBA" id="ARBA00022694"/>
    </source>
</evidence>
<evidence type="ECO:0000256" key="6">
    <source>
        <dbReference type="SAM" id="MobiDB-lite"/>
    </source>
</evidence>
<dbReference type="InterPro" id="IPR056164">
    <property type="entry name" value="Beta-prop_ELP1_1st"/>
</dbReference>
<evidence type="ECO:0000259" key="8">
    <source>
        <dbReference type="Pfam" id="PF23797"/>
    </source>
</evidence>
<keyword evidence="3 5" id="KW-0963">Cytoplasm</keyword>
<dbReference type="InterPro" id="IPR056165">
    <property type="entry name" value="Beta-prop_ELP1_2nd"/>
</dbReference>
<feature type="domain" description="ELP1 N-terminal second beta-propeller" evidence="8">
    <location>
        <begin position="374"/>
        <end position="589"/>
    </location>
</feature>
<comment type="subcellular location">
    <subcellularLocation>
        <location evidence="5">Cytoplasm</location>
    </subcellularLocation>
    <subcellularLocation>
        <location evidence="5">Nucleus</location>
    </subcellularLocation>
</comment>
<dbReference type="WBParaSite" id="HCON_00028025-00001">
    <property type="protein sequence ID" value="HCON_00028025-00001"/>
    <property type="gene ID" value="HCON_00028025"/>
</dbReference>
<dbReference type="Pfam" id="PF23936">
    <property type="entry name" value="HB_ELP1"/>
    <property type="match status" value="1"/>
</dbReference>
<dbReference type="PIRSF" id="PIRSF017233">
    <property type="entry name" value="IKAP"/>
    <property type="match status" value="1"/>
</dbReference>
<accession>A0A7I4XYJ4</accession>
<evidence type="ECO:0000259" key="9">
    <source>
        <dbReference type="Pfam" id="PF23925"/>
    </source>
</evidence>
<dbReference type="PANTHER" id="PTHR12747">
    <property type="entry name" value="ELONGATOR COMPLEX PROTEIN 1"/>
    <property type="match status" value="1"/>
</dbReference>
<evidence type="ECO:0000256" key="2">
    <source>
        <dbReference type="ARBA" id="ARBA00006086"/>
    </source>
</evidence>
<dbReference type="GO" id="GO:0033588">
    <property type="term" value="C:elongator holoenzyme complex"/>
    <property type="evidence" value="ECO:0007669"/>
    <property type="project" value="InterPro"/>
</dbReference>